<dbReference type="SUPFAM" id="SSF53697">
    <property type="entry name" value="SIS domain"/>
    <property type="match status" value="1"/>
</dbReference>
<dbReference type="InterPro" id="IPR009057">
    <property type="entry name" value="Homeodomain-like_sf"/>
</dbReference>
<dbReference type="EMBL" id="CP029354">
    <property type="protein sequence ID" value="AWK88545.1"/>
    <property type="molecule type" value="Genomic_DNA"/>
</dbReference>
<gene>
    <name evidence="6" type="ORF">DEW08_19995</name>
</gene>
<evidence type="ECO:0000256" key="1">
    <source>
        <dbReference type="ARBA" id="ARBA00023015"/>
    </source>
</evidence>
<evidence type="ECO:0000256" key="2">
    <source>
        <dbReference type="ARBA" id="ARBA00023125"/>
    </source>
</evidence>
<dbReference type="GO" id="GO:0097367">
    <property type="term" value="F:carbohydrate derivative binding"/>
    <property type="evidence" value="ECO:0007669"/>
    <property type="project" value="InterPro"/>
</dbReference>
<dbReference type="InterPro" id="IPR000281">
    <property type="entry name" value="HTH_RpiR"/>
</dbReference>
<dbReference type="Gene3D" id="1.10.10.10">
    <property type="entry name" value="Winged helix-like DNA-binding domain superfamily/Winged helix DNA-binding domain"/>
    <property type="match status" value="1"/>
</dbReference>
<keyword evidence="7" id="KW-1185">Reference proteome</keyword>
<dbReference type="PANTHER" id="PTHR30514">
    <property type="entry name" value="GLUCOKINASE"/>
    <property type="match status" value="1"/>
</dbReference>
<sequence length="287" mass="30711">MARMARAQDDLPGALAKVGDWALAYPFRTATLKIDELAEAAGVSVASVNRYARALGFAGFPDFRAELLRAYDSTFAPVEKLRAAVSRETTHAQIMRESLETAAANVARTLDRLQPGPCEAAVTLILEARRVFVVGLGGSAFTAGLLADALEPHVDMVRESTGFGGSERVIRRLLRVRPGDLVIGLSVPRYSRRTVDFLHLTKERGAKIMALTDSPASPLVPLADVALLAGSDHGILHGSHIGMVALIEGLAAALTRANRDAVGMAADVTEHILPYLHVGETPPPRRR</sequence>
<dbReference type="InterPro" id="IPR047640">
    <property type="entry name" value="RpiR-like"/>
</dbReference>
<accession>A0A2S2CVX0</accession>
<dbReference type="PROSITE" id="PS51071">
    <property type="entry name" value="HTH_RPIR"/>
    <property type="match status" value="1"/>
</dbReference>
<dbReference type="AlphaFoldDB" id="A0A2S2CVX0"/>
<dbReference type="GO" id="GO:1901135">
    <property type="term" value="P:carbohydrate derivative metabolic process"/>
    <property type="evidence" value="ECO:0007669"/>
    <property type="project" value="InterPro"/>
</dbReference>
<evidence type="ECO:0000256" key="3">
    <source>
        <dbReference type="ARBA" id="ARBA00023163"/>
    </source>
</evidence>
<dbReference type="Gene3D" id="3.40.50.10490">
    <property type="entry name" value="Glucose-6-phosphate isomerase like protein, domain 1"/>
    <property type="match status" value="1"/>
</dbReference>
<proteinExistence type="predicted"/>
<reference evidence="7" key="1">
    <citation type="submission" date="2018-05" db="EMBL/GenBank/DDBJ databases">
        <title>Azospirillum thermophila sp. nov., a novel isolated from hot spring.</title>
        <authorList>
            <person name="Zhao Z."/>
        </authorList>
    </citation>
    <scope>NUCLEOTIDE SEQUENCE [LARGE SCALE GENOMIC DNA]</scope>
    <source>
        <strain evidence="7">CFH 70021</strain>
    </source>
</reference>
<dbReference type="InterPro" id="IPR046348">
    <property type="entry name" value="SIS_dom_sf"/>
</dbReference>
<evidence type="ECO:0000313" key="6">
    <source>
        <dbReference type="EMBL" id="AWK88545.1"/>
    </source>
</evidence>
<dbReference type="GO" id="GO:0003700">
    <property type="term" value="F:DNA-binding transcription factor activity"/>
    <property type="evidence" value="ECO:0007669"/>
    <property type="project" value="InterPro"/>
</dbReference>
<keyword evidence="1" id="KW-0805">Transcription regulation</keyword>
<keyword evidence="2" id="KW-0238">DNA-binding</keyword>
<dbReference type="InterPro" id="IPR001347">
    <property type="entry name" value="SIS_dom"/>
</dbReference>
<feature type="domain" description="SIS" evidence="5">
    <location>
        <begin position="121"/>
        <end position="260"/>
    </location>
</feature>
<dbReference type="OrthoDB" id="3574600at2"/>
<feature type="domain" description="HTH rpiR-type" evidence="4">
    <location>
        <begin position="1"/>
        <end position="74"/>
    </location>
</feature>
<dbReference type="KEGG" id="azz:DEW08_19995"/>
<dbReference type="Proteomes" id="UP000245629">
    <property type="component" value="Chromosome 3"/>
</dbReference>
<dbReference type="SUPFAM" id="SSF46689">
    <property type="entry name" value="Homeodomain-like"/>
    <property type="match status" value="1"/>
</dbReference>
<dbReference type="InterPro" id="IPR035472">
    <property type="entry name" value="RpiR-like_SIS"/>
</dbReference>
<dbReference type="CDD" id="cd05013">
    <property type="entry name" value="SIS_RpiR"/>
    <property type="match status" value="1"/>
</dbReference>
<dbReference type="Pfam" id="PF01380">
    <property type="entry name" value="SIS"/>
    <property type="match status" value="1"/>
</dbReference>
<dbReference type="GO" id="GO:0003677">
    <property type="term" value="F:DNA binding"/>
    <property type="evidence" value="ECO:0007669"/>
    <property type="project" value="UniProtKB-KW"/>
</dbReference>
<evidence type="ECO:0000259" key="5">
    <source>
        <dbReference type="PROSITE" id="PS51464"/>
    </source>
</evidence>
<keyword evidence="3" id="KW-0804">Transcription</keyword>
<organism evidence="6 7">
    <name type="scientific">Azospirillum thermophilum</name>
    <dbReference type="NCBI Taxonomy" id="2202148"/>
    <lineage>
        <taxon>Bacteria</taxon>
        <taxon>Pseudomonadati</taxon>
        <taxon>Pseudomonadota</taxon>
        <taxon>Alphaproteobacteria</taxon>
        <taxon>Rhodospirillales</taxon>
        <taxon>Azospirillaceae</taxon>
        <taxon>Azospirillum</taxon>
    </lineage>
</organism>
<dbReference type="InterPro" id="IPR036388">
    <property type="entry name" value="WH-like_DNA-bd_sf"/>
</dbReference>
<evidence type="ECO:0000313" key="7">
    <source>
        <dbReference type="Proteomes" id="UP000245629"/>
    </source>
</evidence>
<name>A0A2S2CVX0_9PROT</name>
<dbReference type="PROSITE" id="PS51464">
    <property type="entry name" value="SIS"/>
    <property type="match status" value="1"/>
</dbReference>
<dbReference type="Pfam" id="PF01418">
    <property type="entry name" value="HTH_6"/>
    <property type="match status" value="1"/>
</dbReference>
<evidence type="ECO:0000259" key="4">
    <source>
        <dbReference type="PROSITE" id="PS51071"/>
    </source>
</evidence>
<protein>
    <submittedName>
        <fullName evidence="6">MurR/RpiR family transcriptional regulator</fullName>
    </submittedName>
</protein>